<organism evidence="4 5">
    <name type="scientific">Eutypa lata (strain UCR-EL1)</name>
    <name type="common">Grapevine dieback disease fungus</name>
    <name type="synonym">Eutypa armeniacae</name>
    <dbReference type="NCBI Taxonomy" id="1287681"/>
    <lineage>
        <taxon>Eukaryota</taxon>
        <taxon>Fungi</taxon>
        <taxon>Dikarya</taxon>
        <taxon>Ascomycota</taxon>
        <taxon>Pezizomycotina</taxon>
        <taxon>Sordariomycetes</taxon>
        <taxon>Xylariomycetidae</taxon>
        <taxon>Xylariales</taxon>
        <taxon>Diatrypaceae</taxon>
        <taxon>Eutypa</taxon>
    </lineage>
</organism>
<evidence type="ECO:0000313" key="5">
    <source>
        <dbReference type="Proteomes" id="UP000012174"/>
    </source>
</evidence>
<dbReference type="KEGG" id="ela:UCREL1_6115"/>
<gene>
    <name evidence="4" type="ORF">UCREL1_6115</name>
</gene>
<dbReference type="SUPFAM" id="SSF51735">
    <property type="entry name" value="NAD(P)-binding Rossmann-fold domains"/>
    <property type="match status" value="1"/>
</dbReference>
<dbReference type="PANTHER" id="PTHR24320">
    <property type="entry name" value="RETINOL DEHYDROGENASE"/>
    <property type="match status" value="1"/>
</dbReference>
<accession>M7SQW3</accession>
<dbReference type="OMA" id="HDPAQKS"/>
<evidence type="ECO:0000313" key="4">
    <source>
        <dbReference type="EMBL" id="EMR66888.1"/>
    </source>
</evidence>
<dbReference type="InterPro" id="IPR036291">
    <property type="entry name" value="NAD(P)-bd_dom_sf"/>
</dbReference>
<dbReference type="AlphaFoldDB" id="M7SQW3"/>
<proteinExistence type="inferred from homology"/>
<dbReference type="EMBL" id="KB706560">
    <property type="protein sequence ID" value="EMR66888.1"/>
    <property type="molecule type" value="Genomic_DNA"/>
</dbReference>
<protein>
    <submittedName>
        <fullName evidence="4">Putative dehydrogenase reductase protein</fullName>
    </submittedName>
</protein>
<evidence type="ECO:0000256" key="3">
    <source>
        <dbReference type="SAM" id="MobiDB-lite"/>
    </source>
</evidence>
<dbReference type="OrthoDB" id="542013at2759"/>
<dbReference type="eggNOG" id="KOG1208">
    <property type="taxonomic scope" value="Eukaryota"/>
</dbReference>
<dbReference type="InterPro" id="IPR002347">
    <property type="entry name" value="SDR_fam"/>
</dbReference>
<evidence type="ECO:0000256" key="1">
    <source>
        <dbReference type="ARBA" id="ARBA00006484"/>
    </source>
</evidence>
<dbReference type="Pfam" id="PF00106">
    <property type="entry name" value="adh_short"/>
    <property type="match status" value="1"/>
</dbReference>
<dbReference type="Proteomes" id="UP000012174">
    <property type="component" value="Unassembled WGS sequence"/>
</dbReference>
<name>M7SQW3_EUTLA</name>
<dbReference type="GO" id="GO:0016491">
    <property type="term" value="F:oxidoreductase activity"/>
    <property type="evidence" value="ECO:0007669"/>
    <property type="project" value="UniProtKB-KW"/>
</dbReference>
<dbReference type="Gene3D" id="3.40.50.720">
    <property type="entry name" value="NAD(P)-binding Rossmann-like Domain"/>
    <property type="match status" value="1"/>
</dbReference>
<dbReference type="PANTHER" id="PTHR24320:SF152">
    <property type="entry name" value="SHORT-CHAIN DEHYDROGENASE_REDUCTASE FAMILY PROTEIN"/>
    <property type="match status" value="1"/>
</dbReference>
<keyword evidence="5" id="KW-1185">Reference proteome</keyword>
<reference evidence="5" key="1">
    <citation type="journal article" date="2013" name="Genome Announc.">
        <title>Draft genome sequence of the grapevine dieback fungus Eutypa lata UCR-EL1.</title>
        <authorList>
            <person name="Blanco-Ulate B."/>
            <person name="Rolshausen P.E."/>
            <person name="Cantu D."/>
        </authorList>
    </citation>
    <scope>NUCLEOTIDE SEQUENCE [LARGE SCALE GENOMIC DNA]</scope>
    <source>
        <strain evidence="5">UCR-EL1</strain>
    </source>
</reference>
<evidence type="ECO:0000256" key="2">
    <source>
        <dbReference type="ARBA" id="ARBA00023002"/>
    </source>
</evidence>
<keyword evidence="2" id="KW-0560">Oxidoreductase</keyword>
<sequence length="377" mass="41310">MPYKSSILITGGTTGLGVSLTSPICHFGSLSSTASAELFFMRDYHAALEIAKQRPDSLVVVSSRSDKDHAADTINQALGQTNTIFLPLDLGDLSKVRAYARDWESKNYPPIEALLLNAGVQFPGPLTKTVDDLEATFGINHVGHALLFHLLAPFFRQETTEGDAAGVRIIVTASGTHDPALKSGLPDAVYITAEELAHPTAATVNNPGRQRYATSKLVNIMWTYALDRRFRQQQQQQQQQQQKQATTNTNTNTGKKQNANVTVNAFDPGLMPGTGLAREAGALARFLWNCVMPRAVPLLRVVVSPNTHMPAESGAALARLAVGADVEGVRGLYYEGLKPIESSKDSYEEEKQEDLWRWTVGYLARDEEERGRFEGLR</sequence>
<feature type="region of interest" description="Disordered" evidence="3">
    <location>
        <begin position="233"/>
        <end position="259"/>
    </location>
</feature>
<dbReference type="HOGENOM" id="CLU_010194_44_3_1"/>
<comment type="similarity">
    <text evidence="1">Belongs to the short-chain dehydrogenases/reductases (SDR) family.</text>
</comment>